<dbReference type="Proteomes" id="UP000799302">
    <property type="component" value="Unassembled WGS sequence"/>
</dbReference>
<feature type="region of interest" description="Disordered" evidence="2">
    <location>
        <begin position="510"/>
        <end position="533"/>
    </location>
</feature>
<sequence>MREIERSRILELHLELFDTALQLFFPKTLLSRIRTILQELSNNDVAPPANNQSLESEAVLEPSGNVTLTAKNQKARPKDEKGTPSKPSETGSIKQLKTKRMRREGYWKAVHRLKGCPRYWVQASQEQLNFLELAKEDRDAAYEARHQSNTNRGLPKYCPDDAARLEAKAKERKGREKSMEVLLKPLSLGCSPDSKSDSIWSDYFKEAFEYNAWAVLGDCIDDPTILPNFCKLRRSYGRSHFVHENYFEQDLQSSMSLPYYSTPEQKPPTPLPTGQKGQWDYRSLGDAQSWAVTDHAFQGDIIHGKAWNHRVQELHRITDANLEHINPGFRFHVRRPSKLQISQSSGGPKHYPDWWKNLERDLHWQELDDDWELSPEDTDYVISGNETLTQEEAPDDVSFGSFLPSSPLAGEIDSSEIPDLVVERPVNPTPHTARYGNFEQETNVKPLELRTSYPSSPSIFLDEDDDEEEAVKAIRKSKPFQEMVSSVHYGNHDSLSVDVHVSPSPARAAEVELHDGRTPSLTDSDTDEPSVVSYDDSEVDNAILISEEGARENCESEAAFEAYDDLEENSDEEWERIYDDDPPQKNDAIEHISDRIPVETSEESNNDPINQDILEKVSIVKESYFALLTSNEHLEEQNLVAQNQCTNLSQALQMAQEAEALSLAAKKKSEWASFELTVDVEEAKAKTKKVELQLKETQTKLGEAQETITRQAKTLEEATKSKKQGADLAICLLPAELFPLPELTLEEVVHFKPDNFQMHCRKASFSSMDSSETLSYNAQEIDGEDVLPQDGKAREMIAIMEEKMTKTKGALERAEAKLKKREFEDSMLILAISTPLPKSRVKRTLWQNRSPAPTLEGLVPKLIALHDLKGLKGSKLLKQWTSEMQEELVKKIEHQELLKKEVEDVMWYHLASVTKLPSEDEEEKASLIEPASLGVKILRSAGGFLKKLWDNRF</sequence>
<proteinExistence type="predicted"/>
<evidence type="ECO:0000313" key="4">
    <source>
        <dbReference type="Proteomes" id="UP000799302"/>
    </source>
</evidence>
<feature type="region of interest" description="Disordered" evidence="2">
    <location>
        <begin position="43"/>
        <end position="99"/>
    </location>
</feature>
<feature type="coiled-coil region" evidence="1">
    <location>
        <begin position="680"/>
        <end position="707"/>
    </location>
</feature>
<name>A0A6A6UHC1_9PEZI</name>
<keyword evidence="1" id="KW-0175">Coiled coil</keyword>
<feature type="compositionally biased region" description="Polar residues" evidence="2">
    <location>
        <begin position="43"/>
        <end position="55"/>
    </location>
</feature>
<dbReference type="AlphaFoldDB" id="A0A6A6UHC1"/>
<protein>
    <submittedName>
        <fullName evidence="3">Uncharacterized protein</fullName>
    </submittedName>
</protein>
<dbReference type="EMBL" id="MU004232">
    <property type="protein sequence ID" value="KAF2671675.1"/>
    <property type="molecule type" value="Genomic_DNA"/>
</dbReference>
<evidence type="ECO:0000256" key="2">
    <source>
        <dbReference type="SAM" id="MobiDB-lite"/>
    </source>
</evidence>
<feature type="compositionally biased region" description="Polar residues" evidence="2">
    <location>
        <begin position="85"/>
        <end position="95"/>
    </location>
</feature>
<gene>
    <name evidence="3" type="ORF">BT63DRAFT_411038</name>
</gene>
<accession>A0A6A6UHC1</accession>
<keyword evidence="4" id="KW-1185">Reference proteome</keyword>
<evidence type="ECO:0000313" key="3">
    <source>
        <dbReference type="EMBL" id="KAF2671675.1"/>
    </source>
</evidence>
<organism evidence="3 4">
    <name type="scientific">Microthyrium microscopicum</name>
    <dbReference type="NCBI Taxonomy" id="703497"/>
    <lineage>
        <taxon>Eukaryota</taxon>
        <taxon>Fungi</taxon>
        <taxon>Dikarya</taxon>
        <taxon>Ascomycota</taxon>
        <taxon>Pezizomycotina</taxon>
        <taxon>Dothideomycetes</taxon>
        <taxon>Dothideomycetes incertae sedis</taxon>
        <taxon>Microthyriales</taxon>
        <taxon>Microthyriaceae</taxon>
        <taxon>Microthyrium</taxon>
    </lineage>
</organism>
<reference evidence="3" key="1">
    <citation type="journal article" date="2020" name="Stud. Mycol.">
        <title>101 Dothideomycetes genomes: a test case for predicting lifestyles and emergence of pathogens.</title>
        <authorList>
            <person name="Haridas S."/>
            <person name="Albert R."/>
            <person name="Binder M."/>
            <person name="Bloem J."/>
            <person name="Labutti K."/>
            <person name="Salamov A."/>
            <person name="Andreopoulos B."/>
            <person name="Baker S."/>
            <person name="Barry K."/>
            <person name="Bills G."/>
            <person name="Bluhm B."/>
            <person name="Cannon C."/>
            <person name="Castanera R."/>
            <person name="Culley D."/>
            <person name="Daum C."/>
            <person name="Ezra D."/>
            <person name="Gonzalez J."/>
            <person name="Henrissat B."/>
            <person name="Kuo A."/>
            <person name="Liang C."/>
            <person name="Lipzen A."/>
            <person name="Lutzoni F."/>
            <person name="Magnuson J."/>
            <person name="Mondo S."/>
            <person name="Nolan M."/>
            <person name="Ohm R."/>
            <person name="Pangilinan J."/>
            <person name="Park H.-J."/>
            <person name="Ramirez L."/>
            <person name="Alfaro M."/>
            <person name="Sun H."/>
            <person name="Tritt A."/>
            <person name="Yoshinaga Y."/>
            <person name="Zwiers L.-H."/>
            <person name="Turgeon B."/>
            <person name="Goodwin S."/>
            <person name="Spatafora J."/>
            <person name="Crous P."/>
            <person name="Grigoriev I."/>
        </authorList>
    </citation>
    <scope>NUCLEOTIDE SEQUENCE</scope>
    <source>
        <strain evidence="3">CBS 115976</strain>
    </source>
</reference>
<evidence type="ECO:0000256" key="1">
    <source>
        <dbReference type="SAM" id="Coils"/>
    </source>
</evidence>